<accession>A0A2H9TPX3</accession>
<keyword evidence="3" id="KW-1185">Reference proteome</keyword>
<evidence type="ECO:0000313" key="2">
    <source>
        <dbReference type="EMBL" id="PJF19795.1"/>
    </source>
</evidence>
<name>A0A2H9TPX3_9FUNG</name>
<proteinExistence type="predicted"/>
<evidence type="ECO:0000313" key="3">
    <source>
        <dbReference type="Proteomes" id="UP000240830"/>
    </source>
</evidence>
<keyword evidence="1" id="KW-1133">Transmembrane helix</keyword>
<dbReference type="EMBL" id="MTSL01000041">
    <property type="protein sequence ID" value="PJF19795.1"/>
    <property type="molecule type" value="Genomic_DNA"/>
</dbReference>
<comment type="caution">
    <text evidence="2">The sequence shown here is derived from an EMBL/GenBank/DDBJ whole genome shotgun (WGS) entry which is preliminary data.</text>
</comment>
<keyword evidence="1" id="KW-0812">Transmembrane</keyword>
<dbReference type="AlphaFoldDB" id="A0A2H9TPX3"/>
<gene>
    <name evidence="2" type="ORF">PSACC_00407</name>
</gene>
<organism evidence="2 3">
    <name type="scientific">Paramicrosporidium saccamoebae</name>
    <dbReference type="NCBI Taxonomy" id="1246581"/>
    <lineage>
        <taxon>Eukaryota</taxon>
        <taxon>Fungi</taxon>
        <taxon>Fungi incertae sedis</taxon>
        <taxon>Cryptomycota</taxon>
        <taxon>Cryptomycota incertae sedis</taxon>
        <taxon>Paramicrosporidium</taxon>
    </lineage>
</organism>
<evidence type="ECO:0000256" key="1">
    <source>
        <dbReference type="SAM" id="Phobius"/>
    </source>
</evidence>
<feature type="transmembrane region" description="Helical" evidence="1">
    <location>
        <begin position="6"/>
        <end position="29"/>
    </location>
</feature>
<keyword evidence="1" id="KW-0472">Membrane</keyword>
<dbReference type="Proteomes" id="UP000240830">
    <property type="component" value="Unassembled WGS sequence"/>
</dbReference>
<protein>
    <submittedName>
        <fullName evidence="2">Uncharacterized protein</fullName>
    </submittedName>
</protein>
<sequence>MDAATIRATIKACLIMVTFYGVVLLLTLVKMWRMRTNGAVSLTDGAYEVDGRVTEAHFAAGAASRPKGA</sequence>
<reference evidence="2 3" key="1">
    <citation type="submission" date="2016-10" db="EMBL/GenBank/DDBJ databases">
        <title>The genome of Paramicrosporidium saccamoebae is the missing link in understanding Cryptomycota and Microsporidia evolution.</title>
        <authorList>
            <person name="Quandt C.A."/>
            <person name="Beaudet D."/>
            <person name="Corsaro D."/>
            <person name="Michel R."/>
            <person name="Corradi N."/>
            <person name="James T."/>
        </authorList>
    </citation>
    <scope>NUCLEOTIDE SEQUENCE [LARGE SCALE GENOMIC DNA]</scope>
    <source>
        <strain evidence="2 3">KSL3</strain>
    </source>
</reference>